<reference evidence="2 3" key="1">
    <citation type="journal article" date="2020" name="Cell">
        <title>Large-Scale Comparative Analyses of Tick Genomes Elucidate Their Genetic Diversity and Vector Capacities.</title>
        <authorList>
            <consortium name="Tick Genome and Microbiome Consortium (TIGMIC)"/>
            <person name="Jia N."/>
            <person name="Wang J."/>
            <person name="Shi W."/>
            <person name="Du L."/>
            <person name="Sun Y."/>
            <person name="Zhan W."/>
            <person name="Jiang J.F."/>
            <person name="Wang Q."/>
            <person name="Zhang B."/>
            <person name="Ji P."/>
            <person name="Bell-Sakyi L."/>
            <person name="Cui X.M."/>
            <person name="Yuan T.T."/>
            <person name="Jiang B.G."/>
            <person name="Yang W.F."/>
            <person name="Lam T.T."/>
            <person name="Chang Q.C."/>
            <person name="Ding S.J."/>
            <person name="Wang X.J."/>
            <person name="Zhu J.G."/>
            <person name="Ruan X.D."/>
            <person name="Zhao L."/>
            <person name="Wei J.T."/>
            <person name="Ye R.Z."/>
            <person name="Que T.C."/>
            <person name="Du C.H."/>
            <person name="Zhou Y.H."/>
            <person name="Cheng J.X."/>
            <person name="Dai P.F."/>
            <person name="Guo W.B."/>
            <person name="Han X.H."/>
            <person name="Huang E.J."/>
            <person name="Li L.F."/>
            <person name="Wei W."/>
            <person name="Gao Y.C."/>
            <person name="Liu J.Z."/>
            <person name="Shao H.Z."/>
            <person name="Wang X."/>
            <person name="Wang C.C."/>
            <person name="Yang T.C."/>
            <person name="Huo Q.B."/>
            <person name="Li W."/>
            <person name="Chen H.Y."/>
            <person name="Chen S.E."/>
            <person name="Zhou L.G."/>
            <person name="Ni X.B."/>
            <person name="Tian J.H."/>
            <person name="Sheng Y."/>
            <person name="Liu T."/>
            <person name="Pan Y.S."/>
            <person name="Xia L.Y."/>
            <person name="Li J."/>
            <person name="Zhao F."/>
            <person name="Cao W.C."/>
        </authorList>
    </citation>
    <scope>NUCLEOTIDE SEQUENCE [LARGE SCALE GENOMIC DNA]</scope>
    <source>
        <strain evidence="2">HaeL-2018</strain>
    </source>
</reference>
<feature type="region of interest" description="Disordered" evidence="1">
    <location>
        <begin position="90"/>
        <end position="111"/>
    </location>
</feature>
<keyword evidence="3" id="KW-1185">Reference proteome</keyword>
<evidence type="ECO:0000313" key="3">
    <source>
        <dbReference type="Proteomes" id="UP000821853"/>
    </source>
</evidence>
<protein>
    <submittedName>
        <fullName evidence="2">Uncharacterized protein</fullName>
    </submittedName>
</protein>
<dbReference type="OrthoDB" id="1740265at2759"/>
<dbReference type="EMBL" id="JABSTR010000007">
    <property type="protein sequence ID" value="KAH9375040.1"/>
    <property type="molecule type" value="Genomic_DNA"/>
</dbReference>
<evidence type="ECO:0000256" key="1">
    <source>
        <dbReference type="SAM" id="MobiDB-lite"/>
    </source>
</evidence>
<gene>
    <name evidence="2" type="ORF">HPB48_000794</name>
</gene>
<organism evidence="2 3">
    <name type="scientific">Haemaphysalis longicornis</name>
    <name type="common">Bush tick</name>
    <dbReference type="NCBI Taxonomy" id="44386"/>
    <lineage>
        <taxon>Eukaryota</taxon>
        <taxon>Metazoa</taxon>
        <taxon>Ecdysozoa</taxon>
        <taxon>Arthropoda</taxon>
        <taxon>Chelicerata</taxon>
        <taxon>Arachnida</taxon>
        <taxon>Acari</taxon>
        <taxon>Parasitiformes</taxon>
        <taxon>Ixodida</taxon>
        <taxon>Ixodoidea</taxon>
        <taxon>Ixodidae</taxon>
        <taxon>Haemaphysalinae</taxon>
        <taxon>Haemaphysalis</taxon>
    </lineage>
</organism>
<dbReference type="Proteomes" id="UP000821853">
    <property type="component" value="Chromosome 5"/>
</dbReference>
<name>A0A9J6GKP0_HAELO</name>
<evidence type="ECO:0000313" key="2">
    <source>
        <dbReference type="EMBL" id="KAH9375040.1"/>
    </source>
</evidence>
<proteinExistence type="predicted"/>
<dbReference type="VEuPathDB" id="VectorBase:HLOH_065245"/>
<sequence length="123" mass="13615">MYDILLAWRRLMDQRDEIDGRGRILMTSLNLAQDLVEKDSLFAQPVVALFDLLDVHVPLEGVPGNVTQIFASHFDQVAQKTVISAATGAIGGRNRNDVNSTSSGSKTEDERRYTGVAEILEVR</sequence>
<dbReference type="AlphaFoldDB" id="A0A9J6GKP0"/>
<accession>A0A9J6GKP0</accession>
<comment type="caution">
    <text evidence="2">The sequence shown here is derived from an EMBL/GenBank/DDBJ whole genome shotgun (WGS) entry which is preliminary data.</text>
</comment>